<sequence length="34" mass="3787">MFFIFSGKALEEVGALIGPLVLDFFVRVPGTRCR</sequence>
<organism evidence="1">
    <name type="scientific">Anguilla anguilla</name>
    <name type="common">European freshwater eel</name>
    <name type="synonym">Muraena anguilla</name>
    <dbReference type="NCBI Taxonomy" id="7936"/>
    <lineage>
        <taxon>Eukaryota</taxon>
        <taxon>Metazoa</taxon>
        <taxon>Chordata</taxon>
        <taxon>Craniata</taxon>
        <taxon>Vertebrata</taxon>
        <taxon>Euteleostomi</taxon>
        <taxon>Actinopterygii</taxon>
        <taxon>Neopterygii</taxon>
        <taxon>Teleostei</taxon>
        <taxon>Anguilliformes</taxon>
        <taxon>Anguillidae</taxon>
        <taxon>Anguilla</taxon>
    </lineage>
</organism>
<dbReference type="AlphaFoldDB" id="A0A0E9SL91"/>
<accession>A0A0E9SL91</accession>
<dbReference type="EMBL" id="GBXM01067147">
    <property type="protein sequence ID" value="JAH41430.1"/>
    <property type="molecule type" value="Transcribed_RNA"/>
</dbReference>
<reference evidence="1" key="2">
    <citation type="journal article" date="2015" name="Fish Shellfish Immunol.">
        <title>Early steps in the European eel (Anguilla anguilla)-Vibrio vulnificus interaction in the gills: Role of the RtxA13 toxin.</title>
        <authorList>
            <person name="Callol A."/>
            <person name="Pajuelo D."/>
            <person name="Ebbesson L."/>
            <person name="Teles M."/>
            <person name="MacKenzie S."/>
            <person name="Amaro C."/>
        </authorList>
    </citation>
    <scope>NUCLEOTIDE SEQUENCE</scope>
</reference>
<reference evidence="1" key="1">
    <citation type="submission" date="2014-11" db="EMBL/GenBank/DDBJ databases">
        <authorList>
            <person name="Amaro Gonzalez C."/>
        </authorList>
    </citation>
    <scope>NUCLEOTIDE SEQUENCE</scope>
</reference>
<evidence type="ECO:0000313" key="1">
    <source>
        <dbReference type="EMBL" id="JAH41430.1"/>
    </source>
</evidence>
<proteinExistence type="predicted"/>
<protein>
    <submittedName>
        <fullName evidence="1">Uncharacterized protein</fullName>
    </submittedName>
</protein>
<name>A0A0E9SL91_ANGAN</name>